<dbReference type="VEuPathDB" id="FungiDB:SPPG_08815"/>
<dbReference type="Proteomes" id="UP000053201">
    <property type="component" value="Unassembled WGS sequence"/>
</dbReference>
<name>A0A0L0HT75_SPIPD</name>
<dbReference type="GO" id="GO:0034719">
    <property type="term" value="C:SMN-Sm protein complex"/>
    <property type="evidence" value="ECO:0007669"/>
    <property type="project" value="InterPro"/>
</dbReference>
<dbReference type="AlphaFoldDB" id="A0A0L0HT75"/>
<dbReference type="PANTHER" id="PTHR14679">
    <property type="entry name" value="GEM-ASSOCIATED PROTEIN 7"/>
    <property type="match status" value="1"/>
</dbReference>
<dbReference type="RefSeq" id="XP_016612362.1">
    <property type="nucleotide sequence ID" value="XM_016756953.1"/>
</dbReference>
<proteinExistence type="predicted"/>
<accession>A0A0L0HT75</accession>
<reference evidence="1 2" key="1">
    <citation type="submission" date="2009-08" db="EMBL/GenBank/DDBJ databases">
        <title>The Genome Sequence of Spizellomyces punctatus strain DAOM BR117.</title>
        <authorList>
            <consortium name="The Broad Institute Genome Sequencing Platform"/>
            <person name="Russ C."/>
            <person name="Cuomo C."/>
            <person name="Shea T."/>
            <person name="Young S.K."/>
            <person name="Zeng Q."/>
            <person name="Koehrsen M."/>
            <person name="Haas B."/>
            <person name="Borodovsky M."/>
            <person name="Guigo R."/>
            <person name="Alvarado L."/>
            <person name="Berlin A."/>
            <person name="Bochicchio J."/>
            <person name="Borenstein D."/>
            <person name="Chapman S."/>
            <person name="Chen Z."/>
            <person name="Engels R."/>
            <person name="Freedman E."/>
            <person name="Gellesch M."/>
            <person name="Goldberg J."/>
            <person name="Griggs A."/>
            <person name="Gujja S."/>
            <person name="Heiman D."/>
            <person name="Hepburn T."/>
            <person name="Howarth C."/>
            <person name="Jen D."/>
            <person name="Larson L."/>
            <person name="Lewis B."/>
            <person name="Mehta T."/>
            <person name="Park D."/>
            <person name="Pearson M."/>
            <person name="Roberts A."/>
            <person name="Saif S."/>
            <person name="Shenoy N."/>
            <person name="Sisk P."/>
            <person name="Stolte C."/>
            <person name="Sykes S."/>
            <person name="Thomson T."/>
            <person name="Walk T."/>
            <person name="White J."/>
            <person name="Yandava C."/>
            <person name="Burger G."/>
            <person name="Gray M.W."/>
            <person name="Holland P.W.H."/>
            <person name="King N."/>
            <person name="Lang F.B.F."/>
            <person name="Roger A.J."/>
            <person name="Ruiz-Trillo I."/>
            <person name="Lander E."/>
            <person name="Nusbaum C."/>
        </authorList>
    </citation>
    <scope>NUCLEOTIDE SEQUENCE [LARGE SCALE GENOMIC DNA]</scope>
    <source>
        <strain evidence="1 2">DAOM BR117</strain>
    </source>
</reference>
<dbReference type="Pfam" id="PF11095">
    <property type="entry name" value="Gemin7"/>
    <property type="match status" value="1"/>
</dbReference>
<protein>
    <recommendedName>
        <fullName evidence="3">Gem-associated protein 7</fullName>
    </recommendedName>
</protein>
<keyword evidence="2" id="KW-1185">Reference proteome</keyword>
<evidence type="ECO:0000313" key="1">
    <source>
        <dbReference type="EMBL" id="KND04323.1"/>
    </source>
</evidence>
<dbReference type="InterPro" id="IPR020338">
    <property type="entry name" value="SMN_gemin7"/>
</dbReference>
<dbReference type="InParanoid" id="A0A0L0HT75"/>
<evidence type="ECO:0008006" key="3">
    <source>
        <dbReference type="Google" id="ProtNLM"/>
    </source>
</evidence>
<evidence type="ECO:0000313" key="2">
    <source>
        <dbReference type="Proteomes" id="UP000053201"/>
    </source>
</evidence>
<dbReference type="GeneID" id="27691940"/>
<dbReference type="OrthoDB" id="70763at2759"/>
<dbReference type="OMA" id="DINVIEW"/>
<gene>
    <name evidence="1" type="ORF">SPPG_08815</name>
</gene>
<sequence>MDITADLRGKLREQSLRFWLGITDRTPEASLHLYDRNVVTGKLRGTDSTAELFNIRDLKTPVGIYPEAQVRSGDVRYLTIEL</sequence>
<dbReference type="PANTHER" id="PTHR14679:SF1">
    <property type="entry name" value="GEM-ASSOCIATED PROTEIN 7"/>
    <property type="match status" value="1"/>
</dbReference>
<dbReference type="Gene3D" id="2.30.30.100">
    <property type="match status" value="1"/>
</dbReference>
<dbReference type="EMBL" id="KQ257450">
    <property type="protein sequence ID" value="KND04323.1"/>
    <property type="molecule type" value="Genomic_DNA"/>
</dbReference>
<organism evidence="1 2">
    <name type="scientific">Spizellomyces punctatus (strain DAOM BR117)</name>
    <dbReference type="NCBI Taxonomy" id="645134"/>
    <lineage>
        <taxon>Eukaryota</taxon>
        <taxon>Fungi</taxon>
        <taxon>Fungi incertae sedis</taxon>
        <taxon>Chytridiomycota</taxon>
        <taxon>Chytridiomycota incertae sedis</taxon>
        <taxon>Chytridiomycetes</taxon>
        <taxon>Spizellomycetales</taxon>
        <taxon>Spizellomycetaceae</taxon>
        <taxon>Spizellomyces</taxon>
    </lineage>
</organism>
<dbReference type="GO" id="GO:0000387">
    <property type="term" value="P:spliceosomal snRNP assembly"/>
    <property type="evidence" value="ECO:0007669"/>
    <property type="project" value="TreeGrafter"/>
</dbReference>